<evidence type="ECO:0000313" key="1">
    <source>
        <dbReference type="EMBL" id="VFK46607.1"/>
    </source>
</evidence>
<reference evidence="1" key="1">
    <citation type="submission" date="2019-02" db="EMBL/GenBank/DDBJ databases">
        <authorList>
            <person name="Gruber-Vodicka R. H."/>
            <person name="Seah K. B. B."/>
        </authorList>
    </citation>
    <scope>NUCLEOTIDE SEQUENCE</scope>
    <source>
        <strain evidence="1">BECK_BZ125</strain>
    </source>
</reference>
<accession>A0A450YYK2</accession>
<evidence type="ECO:0008006" key="2">
    <source>
        <dbReference type="Google" id="ProtNLM"/>
    </source>
</evidence>
<gene>
    <name evidence="1" type="ORF">BECKTC1821E_GA0114239_106714</name>
</gene>
<sequence length="104" mass="12044">MTDRDYTNKSQQRMASALWALLEHGARGAAPHRLAEDLNVPRGVITRDLFNLREARMTERTAEGNRYRISAELAKKTLLILRDIDRMEEEVSRLRDRYTDIGDA</sequence>
<organism evidence="1">
    <name type="scientific">Candidatus Kentrum sp. TC</name>
    <dbReference type="NCBI Taxonomy" id="2126339"/>
    <lineage>
        <taxon>Bacteria</taxon>
        <taxon>Pseudomonadati</taxon>
        <taxon>Pseudomonadota</taxon>
        <taxon>Gammaproteobacteria</taxon>
        <taxon>Candidatus Kentrum</taxon>
    </lineage>
</organism>
<dbReference type="InterPro" id="IPR036390">
    <property type="entry name" value="WH_DNA-bd_sf"/>
</dbReference>
<name>A0A450YYK2_9GAMM</name>
<dbReference type="AlphaFoldDB" id="A0A450YYK2"/>
<proteinExistence type="predicted"/>
<protein>
    <recommendedName>
        <fullName evidence="2">IclR helix-turn-helix domain-containing protein</fullName>
    </recommendedName>
</protein>
<dbReference type="SUPFAM" id="SSF46785">
    <property type="entry name" value="Winged helix' DNA-binding domain"/>
    <property type="match status" value="1"/>
</dbReference>
<dbReference type="EMBL" id="CAADFT010000067">
    <property type="protein sequence ID" value="VFK46607.1"/>
    <property type="molecule type" value="Genomic_DNA"/>
</dbReference>
<dbReference type="InterPro" id="IPR036388">
    <property type="entry name" value="WH-like_DNA-bd_sf"/>
</dbReference>
<dbReference type="Gene3D" id="1.10.10.10">
    <property type="entry name" value="Winged helix-like DNA-binding domain superfamily/Winged helix DNA-binding domain"/>
    <property type="match status" value="1"/>
</dbReference>